<evidence type="ECO:0000313" key="9">
    <source>
        <dbReference type="EMBL" id="MDP4537631.1"/>
    </source>
</evidence>
<evidence type="ECO:0000256" key="2">
    <source>
        <dbReference type="ARBA" id="ARBA00004736"/>
    </source>
</evidence>
<proteinExistence type="inferred from homology"/>
<reference evidence="9 10" key="1">
    <citation type="submission" date="2023-08" db="EMBL/GenBank/DDBJ databases">
        <authorList>
            <person name="Joshi A."/>
            <person name="Thite S."/>
        </authorList>
    </citation>
    <scope>NUCLEOTIDE SEQUENCE [LARGE SCALE GENOMIC DNA]</scope>
    <source>
        <strain evidence="9 10">AC40</strain>
    </source>
</reference>
<comment type="similarity">
    <text evidence="3">Belongs to the KHG/KDPG aldolase family.</text>
</comment>
<keyword evidence="6 9" id="KW-0456">Lyase</keyword>
<dbReference type="CDD" id="cd00452">
    <property type="entry name" value="KDPG_aldolase"/>
    <property type="match status" value="1"/>
</dbReference>
<dbReference type="Gene3D" id="3.20.20.70">
    <property type="entry name" value="Aldolase class I"/>
    <property type="match status" value="1"/>
</dbReference>
<dbReference type="InterPro" id="IPR013785">
    <property type="entry name" value="Aldolase_TIM"/>
</dbReference>
<comment type="subunit">
    <text evidence="4">Homotrimer.</text>
</comment>
<evidence type="ECO:0000256" key="4">
    <source>
        <dbReference type="ARBA" id="ARBA00011233"/>
    </source>
</evidence>
<evidence type="ECO:0000256" key="8">
    <source>
        <dbReference type="ARBA" id="ARBA00023277"/>
    </source>
</evidence>
<dbReference type="PROSITE" id="PS00159">
    <property type="entry name" value="ALDOLASE_KDPG_KHG_1"/>
    <property type="match status" value="1"/>
</dbReference>
<evidence type="ECO:0000256" key="3">
    <source>
        <dbReference type="ARBA" id="ARBA00006906"/>
    </source>
</evidence>
<dbReference type="GO" id="GO:0008675">
    <property type="term" value="F:2-dehydro-3-deoxy-phosphogluconate aldolase activity"/>
    <property type="evidence" value="ECO:0007669"/>
    <property type="project" value="UniProtKB-EC"/>
</dbReference>
<accession>A0ABT9H2T9</accession>
<dbReference type="InterPro" id="IPR031338">
    <property type="entry name" value="KDPG/KHG_AS_2"/>
</dbReference>
<dbReference type="NCBIfam" id="NF004325">
    <property type="entry name" value="PRK05718.1"/>
    <property type="match status" value="1"/>
</dbReference>
<dbReference type="Proteomes" id="UP001231616">
    <property type="component" value="Unassembled WGS sequence"/>
</dbReference>
<keyword evidence="7" id="KW-0704">Schiff base</keyword>
<keyword evidence="10" id="KW-1185">Reference proteome</keyword>
<dbReference type="PANTHER" id="PTHR30246">
    <property type="entry name" value="2-KETO-3-DEOXY-6-PHOSPHOGLUCONATE ALDOLASE"/>
    <property type="match status" value="1"/>
</dbReference>
<dbReference type="EC" id="4.1.2.14" evidence="5"/>
<sequence length="219" mass="23179">MAFENWQLQPATLFSQGPVVPVIVINDLADAVPMAKALVAGGLRVLEVTLRTPVAIDAIRLLSQEVPEAIVGAGTVTNAEQLQQCIDAGAQFAISPGMTRELLQAGKDSTIPLIPGIASISELMEGLALGYTHFKFFPAEAAGGVKTLKSIHGPFSEVRFCPTGGINESNFLDYLALPNVHCVGGSWVLPADAIKAGNWQEITRLCQEAIQQVTNKAAC</sequence>
<comment type="catalytic activity">
    <reaction evidence="1">
        <text>2-dehydro-3-deoxy-6-phospho-D-gluconate = D-glyceraldehyde 3-phosphate + pyruvate</text>
        <dbReference type="Rhea" id="RHEA:17089"/>
        <dbReference type="ChEBI" id="CHEBI:15361"/>
        <dbReference type="ChEBI" id="CHEBI:57569"/>
        <dbReference type="ChEBI" id="CHEBI:59776"/>
        <dbReference type="EC" id="4.1.2.14"/>
    </reaction>
</comment>
<protein>
    <recommendedName>
        <fullName evidence="5">2-dehydro-3-deoxy-phosphogluconate aldolase</fullName>
        <ecNumber evidence="5">4.1.2.14</ecNumber>
    </recommendedName>
</protein>
<dbReference type="InterPro" id="IPR000887">
    <property type="entry name" value="Aldlse_KDPG_KHG"/>
</dbReference>
<dbReference type="EMBL" id="JAUZVZ010000028">
    <property type="protein sequence ID" value="MDP4537631.1"/>
    <property type="molecule type" value="Genomic_DNA"/>
</dbReference>
<gene>
    <name evidence="9" type="ORF">Q3O60_15705</name>
</gene>
<evidence type="ECO:0000313" key="10">
    <source>
        <dbReference type="Proteomes" id="UP001231616"/>
    </source>
</evidence>
<dbReference type="SUPFAM" id="SSF51569">
    <property type="entry name" value="Aldolase"/>
    <property type="match status" value="1"/>
</dbReference>
<dbReference type="PANTHER" id="PTHR30246:SF1">
    <property type="entry name" value="2-DEHYDRO-3-DEOXY-6-PHOSPHOGALACTONATE ALDOLASE-RELATED"/>
    <property type="match status" value="1"/>
</dbReference>
<dbReference type="RefSeq" id="WP_305894881.1">
    <property type="nucleotide sequence ID" value="NZ_JAUZVZ010000028.1"/>
</dbReference>
<evidence type="ECO:0000256" key="1">
    <source>
        <dbReference type="ARBA" id="ARBA00000654"/>
    </source>
</evidence>
<evidence type="ECO:0000256" key="5">
    <source>
        <dbReference type="ARBA" id="ARBA00013063"/>
    </source>
</evidence>
<comment type="pathway">
    <text evidence="2">Carbohydrate acid metabolism; 2-dehydro-3-deoxy-D-gluconate degradation; D-glyceraldehyde 3-phosphate and pyruvate from 2-dehydro-3-deoxy-D-gluconate: step 2/2.</text>
</comment>
<name>A0ABT9H2T9_9GAMM</name>
<keyword evidence="8" id="KW-0119">Carbohydrate metabolism</keyword>
<evidence type="ECO:0000256" key="6">
    <source>
        <dbReference type="ARBA" id="ARBA00023239"/>
    </source>
</evidence>
<dbReference type="InterPro" id="IPR031337">
    <property type="entry name" value="KDPG/KHG_AS_1"/>
</dbReference>
<comment type="caution">
    <text evidence="9">The sequence shown here is derived from an EMBL/GenBank/DDBJ whole genome shotgun (WGS) entry which is preliminary data.</text>
</comment>
<organism evidence="9 10">
    <name type="scientific">Alkalimonas collagenimarina</name>
    <dbReference type="NCBI Taxonomy" id="400390"/>
    <lineage>
        <taxon>Bacteria</taxon>
        <taxon>Pseudomonadati</taxon>
        <taxon>Pseudomonadota</taxon>
        <taxon>Gammaproteobacteria</taxon>
        <taxon>Alkalimonas</taxon>
    </lineage>
</organism>
<dbReference type="NCBIfam" id="TIGR01182">
    <property type="entry name" value="eda"/>
    <property type="match status" value="1"/>
</dbReference>
<evidence type="ECO:0000256" key="7">
    <source>
        <dbReference type="ARBA" id="ARBA00023270"/>
    </source>
</evidence>
<dbReference type="PROSITE" id="PS00160">
    <property type="entry name" value="ALDOLASE_KDPG_KHG_2"/>
    <property type="match status" value="1"/>
</dbReference>
<dbReference type="GO" id="GO:0008700">
    <property type="term" value="F:(R,S)-4-hydroxy-2-oxoglutarate aldolase activity"/>
    <property type="evidence" value="ECO:0007669"/>
    <property type="project" value="UniProtKB-EC"/>
</dbReference>
<dbReference type="Pfam" id="PF01081">
    <property type="entry name" value="Aldolase"/>
    <property type="match status" value="1"/>
</dbReference>